<reference evidence="1 2" key="1">
    <citation type="submission" date="2017-02" db="EMBL/GenBank/DDBJ databases">
        <authorList>
            <person name="Peterson S.W."/>
        </authorList>
    </citation>
    <scope>NUCLEOTIDE SEQUENCE [LARGE SCALE GENOMIC DNA]</scope>
    <source>
        <strain evidence="1 2">ATCC 700135</strain>
    </source>
</reference>
<evidence type="ECO:0000313" key="2">
    <source>
        <dbReference type="Proteomes" id="UP000189956"/>
    </source>
</evidence>
<dbReference type="AlphaFoldDB" id="A0A1T4NNR6"/>
<dbReference type="RefSeq" id="WP_025839591.1">
    <property type="nucleotide sequence ID" value="NZ_FUWL01000024.1"/>
</dbReference>
<protein>
    <recommendedName>
        <fullName evidence="3">CHAT domain-containing protein</fullName>
    </recommendedName>
</protein>
<evidence type="ECO:0000313" key="1">
    <source>
        <dbReference type="EMBL" id="SJZ80874.1"/>
    </source>
</evidence>
<dbReference type="Proteomes" id="UP000189956">
    <property type="component" value="Unassembled WGS sequence"/>
</dbReference>
<proteinExistence type="predicted"/>
<accession>A0A1T4NNR6</accession>
<evidence type="ECO:0008006" key="3">
    <source>
        <dbReference type="Google" id="ProtNLM"/>
    </source>
</evidence>
<sequence>MSKIVCVYPTDDTTDFLGPITDVLKAQGAIIIRGDTTEEGHRKEIADQIKELTEQDIFVFMGHGTSYCLYGTPQSDEDQPLFGDKRLAIPKCHGSLLISCRSSEFIKSKRLVNSIGFGEIPATWEEILRLRNENSNCYSGIDKDTIPTYQDSFIKALCKALQLWDPSSQTLRQLYQNIQLCITGQIVRHLLDKESLLLKQRQGLFEMLYELKQETDFRES</sequence>
<organism evidence="1 2">
    <name type="scientific">Porphyromonas cangingivalis</name>
    <dbReference type="NCBI Taxonomy" id="36874"/>
    <lineage>
        <taxon>Bacteria</taxon>
        <taxon>Pseudomonadati</taxon>
        <taxon>Bacteroidota</taxon>
        <taxon>Bacteroidia</taxon>
        <taxon>Bacteroidales</taxon>
        <taxon>Porphyromonadaceae</taxon>
        <taxon>Porphyromonas</taxon>
    </lineage>
</organism>
<dbReference type="EMBL" id="FUWL01000024">
    <property type="protein sequence ID" value="SJZ80874.1"/>
    <property type="molecule type" value="Genomic_DNA"/>
</dbReference>
<gene>
    <name evidence="1" type="ORF">SAMN02745205_01952</name>
</gene>
<name>A0A1T4NNR6_PORCN</name>